<dbReference type="EMBL" id="JAENHP010000009">
    <property type="protein sequence ID" value="MBM2619020.1"/>
    <property type="molecule type" value="Genomic_DNA"/>
</dbReference>
<feature type="domain" description="HTH lysR-type" evidence="5">
    <location>
        <begin position="4"/>
        <end position="61"/>
    </location>
</feature>
<dbReference type="PROSITE" id="PS50931">
    <property type="entry name" value="HTH_LYSR"/>
    <property type="match status" value="1"/>
</dbReference>
<keyword evidence="3" id="KW-0238">DNA-binding</keyword>
<dbReference type="Gene3D" id="3.40.190.290">
    <property type="match status" value="1"/>
</dbReference>
<dbReference type="InterPro" id="IPR036390">
    <property type="entry name" value="WH_DNA-bd_sf"/>
</dbReference>
<evidence type="ECO:0000256" key="1">
    <source>
        <dbReference type="ARBA" id="ARBA00009437"/>
    </source>
</evidence>
<gene>
    <name evidence="6" type="ORF">JIG36_26030</name>
</gene>
<accession>A0ABS2AGQ6</accession>
<dbReference type="PANTHER" id="PTHR30346">
    <property type="entry name" value="TRANSCRIPTIONAL DUAL REGULATOR HCAR-RELATED"/>
    <property type="match status" value="1"/>
</dbReference>
<dbReference type="InterPro" id="IPR000847">
    <property type="entry name" value="LysR_HTH_N"/>
</dbReference>
<comment type="caution">
    <text evidence="6">The sequence shown here is derived from an EMBL/GenBank/DDBJ whole genome shotgun (WGS) entry which is preliminary data.</text>
</comment>
<dbReference type="Pfam" id="PF00126">
    <property type="entry name" value="HTH_1"/>
    <property type="match status" value="1"/>
</dbReference>
<dbReference type="RefSeq" id="WP_203379035.1">
    <property type="nucleotide sequence ID" value="NZ_JAENHP010000009.1"/>
</dbReference>
<dbReference type="PANTHER" id="PTHR30346:SF0">
    <property type="entry name" value="HCA OPERON TRANSCRIPTIONAL ACTIVATOR HCAR"/>
    <property type="match status" value="1"/>
</dbReference>
<dbReference type="SUPFAM" id="SSF46785">
    <property type="entry name" value="Winged helix' DNA-binding domain"/>
    <property type="match status" value="1"/>
</dbReference>
<evidence type="ECO:0000313" key="7">
    <source>
        <dbReference type="Proteomes" id="UP000632138"/>
    </source>
</evidence>
<name>A0ABS2AGQ6_9ACTN</name>
<dbReference type="CDD" id="cd08414">
    <property type="entry name" value="PBP2_LTTR_aromatics_like"/>
    <property type="match status" value="1"/>
</dbReference>
<evidence type="ECO:0000256" key="4">
    <source>
        <dbReference type="ARBA" id="ARBA00023163"/>
    </source>
</evidence>
<dbReference type="SUPFAM" id="SSF53850">
    <property type="entry name" value="Periplasmic binding protein-like II"/>
    <property type="match status" value="1"/>
</dbReference>
<comment type="similarity">
    <text evidence="1">Belongs to the LysR transcriptional regulatory family.</text>
</comment>
<keyword evidence="2" id="KW-0805">Transcription regulation</keyword>
<dbReference type="PRINTS" id="PR00039">
    <property type="entry name" value="HTHLYSR"/>
</dbReference>
<dbReference type="Pfam" id="PF03466">
    <property type="entry name" value="LysR_substrate"/>
    <property type="match status" value="1"/>
</dbReference>
<protein>
    <submittedName>
        <fullName evidence="6">LysR family transcriptional regulator</fullName>
    </submittedName>
</protein>
<organism evidence="6 7">
    <name type="scientific">Paractinoplanes ovalisporus</name>
    <dbReference type="NCBI Taxonomy" id="2810368"/>
    <lineage>
        <taxon>Bacteria</taxon>
        <taxon>Bacillati</taxon>
        <taxon>Actinomycetota</taxon>
        <taxon>Actinomycetes</taxon>
        <taxon>Micromonosporales</taxon>
        <taxon>Micromonosporaceae</taxon>
        <taxon>Paractinoplanes</taxon>
    </lineage>
</organism>
<dbReference type="Proteomes" id="UP000632138">
    <property type="component" value="Unassembled WGS sequence"/>
</dbReference>
<dbReference type="InterPro" id="IPR036388">
    <property type="entry name" value="WH-like_DNA-bd_sf"/>
</dbReference>
<reference evidence="6 7" key="1">
    <citation type="submission" date="2021-01" db="EMBL/GenBank/DDBJ databases">
        <title>Actinoplanes sp. nov. LDG1-06 isolated from lichen.</title>
        <authorList>
            <person name="Saeng-In P."/>
            <person name="Phongsopitanun W."/>
            <person name="Kanchanasin P."/>
            <person name="Yuki M."/>
            <person name="Kudo T."/>
            <person name="Ohkuma M."/>
            <person name="Tanasupawat S."/>
        </authorList>
    </citation>
    <scope>NUCLEOTIDE SEQUENCE [LARGE SCALE GENOMIC DNA]</scope>
    <source>
        <strain evidence="6 7">LDG1-06</strain>
    </source>
</reference>
<keyword evidence="7" id="KW-1185">Reference proteome</keyword>
<evidence type="ECO:0000256" key="2">
    <source>
        <dbReference type="ARBA" id="ARBA00023015"/>
    </source>
</evidence>
<evidence type="ECO:0000259" key="5">
    <source>
        <dbReference type="PROSITE" id="PS50931"/>
    </source>
</evidence>
<keyword evidence="4" id="KW-0804">Transcription</keyword>
<dbReference type="InterPro" id="IPR005119">
    <property type="entry name" value="LysR_subst-bd"/>
</dbReference>
<evidence type="ECO:0000313" key="6">
    <source>
        <dbReference type="EMBL" id="MBM2619020.1"/>
    </source>
</evidence>
<sequence>MADVDLRRLRQFVTLADTLNYGRAAESLHIAQPALSRSIAAFERELGVRLFDRSRAGTTLTPAGELLRDEARTLLHSSETLHRRLLRADREGQSITVGFLPGTTVAPMIQHLEKAFPGIRVDGVRTSQADQISGLRDGHFDAGLAIRPFDGTGLTVVDLYAEPRAVILPADHRCAGKEEVTLADLAGEVLLHPAGGVGAVEELSEQVAAGRGVVLVPESAARFYHHPGLTWSLVSDAPHARICLVVESHRRSAVLDELLRSARAISGTCVTSVKS</sequence>
<proteinExistence type="inferred from homology"/>
<dbReference type="Gene3D" id="1.10.10.10">
    <property type="entry name" value="Winged helix-like DNA-binding domain superfamily/Winged helix DNA-binding domain"/>
    <property type="match status" value="1"/>
</dbReference>
<evidence type="ECO:0000256" key="3">
    <source>
        <dbReference type="ARBA" id="ARBA00023125"/>
    </source>
</evidence>